<protein>
    <submittedName>
        <fullName evidence="5">ABC transporter substrate-binding protein</fullName>
    </submittedName>
</protein>
<dbReference type="InterPro" id="IPR000914">
    <property type="entry name" value="SBP_5_dom"/>
</dbReference>
<dbReference type="CDD" id="cd08502">
    <property type="entry name" value="PBP2_NikA_DppA_OppA_like_16"/>
    <property type="match status" value="1"/>
</dbReference>
<evidence type="ECO:0000259" key="4">
    <source>
        <dbReference type="Pfam" id="PF00496"/>
    </source>
</evidence>
<dbReference type="InterPro" id="IPR030678">
    <property type="entry name" value="Peptide/Ni-bd"/>
</dbReference>
<gene>
    <name evidence="5" type="ORF">R9Z33_14290</name>
</gene>
<dbReference type="SUPFAM" id="SSF53850">
    <property type="entry name" value="Periplasmic binding protein-like II"/>
    <property type="match status" value="1"/>
</dbReference>
<dbReference type="EMBL" id="CP137852">
    <property type="protein sequence ID" value="WPB83275.1"/>
    <property type="molecule type" value="Genomic_DNA"/>
</dbReference>
<evidence type="ECO:0000256" key="3">
    <source>
        <dbReference type="ARBA" id="ARBA00022729"/>
    </source>
</evidence>
<dbReference type="InterPro" id="IPR039424">
    <property type="entry name" value="SBP_5"/>
</dbReference>
<dbReference type="PIRSF" id="PIRSF002741">
    <property type="entry name" value="MppA"/>
    <property type="match status" value="1"/>
</dbReference>
<comment type="subcellular location">
    <subcellularLocation>
        <location evidence="1">Periplasm</location>
    </subcellularLocation>
</comment>
<dbReference type="PANTHER" id="PTHR30290">
    <property type="entry name" value="PERIPLASMIC BINDING COMPONENT OF ABC TRANSPORTER"/>
    <property type="match status" value="1"/>
</dbReference>
<evidence type="ECO:0000313" key="6">
    <source>
        <dbReference type="Proteomes" id="UP001305521"/>
    </source>
</evidence>
<dbReference type="PANTHER" id="PTHR30290:SF38">
    <property type="entry name" value="D,D-DIPEPTIDE-BINDING PERIPLASMIC PROTEIN DDPA-RELATED"/>
    <property type="match status" value="1"/>
</dbReference>
<dbReference type="Gene3D" id="3.10.105.10">
    <property type="entry name" value="Dipeptide-binding Protein, Domain 3"/>
    <property type="match status" value="1"/>
</dbReference>
<evidence type="ECO:0000256" key="2">
    <source>
        <dbReference type="ARBA" id="ARBA00005695"/>
    </source>
</evidence>
<keyword evidence="6" id="KW-1185">Reference proteome</keyword>
<keyword evidence="3" id="KW-0732">Signal</keyword>
<organism evidence="5 6">
    <name type="scientific">Sediminicoccus rosea</name>
    <dbReference type="NCBI Taxonomy" id="1225128"/>
    <lineage>
        <taxon>Bacteria</taxon>
        <taxon>Pseudomonadati</taxon>
        <taxon>Pseudomonadota</taxon>
        <taxon>Alphaproteobacteria</taxon>
        <taxon>Acetobacterales</taxon>
        <taxon>Roseomonadaceae</taxon>
        <taxon>Sediminicoccus</taxon>
    </lineage>
</organism>
<evidence type="ECO:0000256" key="1">
    <source>
        <dbReference type="ARBA" id="ARBA00004418"/>
    </source>
</evidence>
<reference evidence="5 6" key="1">
    <citation type="submission" date="2023-11" db="EMBL/GenBank/DDBJ databases">
        <title>Arctic aerobic anoxygenic photoheterotroph Sediminicoccus rosea KRV36 adapts its photosynthesis to long days of polar summer.</title>
        <authorList>
            <person name="Tomasch J."/>
            <person name="Kopejtka K."/>
            <person name="Bily T."/>
            <person name="Gardiner A.T."/>
            <person name="Gardian Z."/>
            <person name="Shivaramu S."/>
            <person name="Koblizek M."/>
            <person name="Engelhardt F."/>
            <person name="Kaftan D."/>
        </authorList>
    </citation>
    <scope>NUCLEOTIDE SEQUENCE [LARGE SCALE GENOMIC DNA]</scope>
    <source>
        <strain evidence="5 6">R-30</strain>
    </source>
</reference>
<comment type="similarity">
    <text evidence="2">Belongs to the bacterial solute-binding protein 5 family.</text>
</comment>
<dbReference type="PROSITE" id="PS51318">
    <property type="entry name" value="TAT"/>
    <property type="match status" value="1"/>
</dbReference>
<proteinExistence type="inferred from homology"/>
<evidence type="ECO:0000313" key="5">
    <source>
        <dbReference type="EMBL" id="WPB83275.1"/>
    </source>
</evidence>
<sequence>MTEMSRRAAMAGAASLVAAPRLASAQANARLLRFIPQSNLASIDPVWSTAVIVRNHGLMVYDLLYGLGADYQVRPQMAEGHVINDDGLTWTIRLRDGLRFHDGEPVRGRDCVASIQRWSKRDVLGQRLDALADEISAPDDRTIRIRLKRPWPGLAWALGKPSANICAIMPERVARTDPFTQITDATGSGPYRFRQDLFRPGDVAVYERFADYRPREERVDFLSGGKRVNFDRVEWKIMPDPATAGAALQNNEADWWETPLPDLLPLLRRNREIEIGVVNPAGNLGVLRFNFLHPPFNDPAVRRALLPAINQRDFMNAAIGTDPALSVVPAGVFTPGTPLANEAGLEVLSGPRNLDAARAALRATGYSNQRVTLLSATDLPVLQNLSEVAADLLRRVGFNVDFPGMDWGTHIQRRTNRNGVEQGGWSAFCTTWEGLDVSVPGSHQPLRGHGSAAWAGWPTMPRLEELREEWFTAPDPAAARRVAEEIQRVALQEVPFIPLGLVRPPQAWRRSITDVVRGGSALFWGVRRS</sequence>
<dbReference type="Pfam" id="PF00496">
    <property type="entry name" value="SBP_bac_5"/>
    <property type="match status" value="1"/>
</dbReference>
<feature type="domain" description="Solute-binding protein family 5" evidence="4">
    <location>
        <begin position="73"/>
        <end position="432"/>
    </location>
</feature>
<accession>A0ABZ0PDI8</accession>
<dbReference type="Gene3D" id="3.40.190.10">
    <property type="entry name" value="Periplasmic binding protein-like II"/>
    <property type="match status" value="1"/>
</dbReference>
<dbReference type="Proteomes" id="UP001305521">
    <property type="component" value="Chromosome"/>
</dbReference>
<dbReference type="InterPro" id="IPR006311">
    <property type="entry name" value="TAT_signal"/>
</dbReference>
<name>A0ABZ0PDI8_9PROT</name>